<keyword evidence="2 9" id="KW-0813">Transport</keyword>
<dbReference type="InterPro" id="IPR020846">
    <property type="entry name" value="MFS_dom"/>
</dbReference>
<dbReference type="Proteomes" id="UP000295763">
    <property type="component" value="Unassembled WGS sequence"/>
</dbReference>
<evidence type="ECO:0000259" key="10">
    <source>
        <dbReference type="PROSITE" id="PS50850"/>
    </source>
</evidence>
<feature type="transmembrane region" description="Helical" evidence="9">
    <location>
        <begin position="56"/>
        <end position="73"/>
    </location>
</feature>
<protein>
    <recommendedName>
        <fullName evidence="9">Probable sugar efflux transporter</fullName>
    </recommendedName>
</protein>
<keyword evidence="8 9" id="KW-0472">Membrane</keyword>
<dbReference type="SUPFAM" id="SSF103473">
    <property type="entry name" value="MFS general substrate transporter"/>
    <property type="match status" value="1"/>
</dbReference>
<evidence type="ECO:0000256" key="5">
    <source>
        <dbReference type="ARBA" id="ARBA00022597"/>
    </source>
</evidence>
<dbReference type="HAMAP" id="MF_00517">
    <property type="entry name" value="MFS_SotB"/>
    <property type="match status" value="1"/>
</dbReference>
<feature type="transmembrane region" description="Helical" evidence="9">
    <location>
        <begin position="209"/>
        <end position="232"/>
    </location>
</feature>
<comment type="subcellular location">
    <subcellularLocation>
        <location evidence="1 9">Cell membrane</location>
        <topology evidence="1 9">Multi-pass membrane protein</topology>
    </subcellularLocation>
</comment>
<dbReference type="NCBIfam" id="NF002921">
    <property type="entry name" value="PRK03545.1"/>
    <property type="match status" value="1"/>
</dbReference>
<dbReference type="InterPro" id="IPR050189">
    <property type="entry name" value="MFS_Efflux_Transporters"/>
</dbReference>
<dbReference type="Pfam" id="PF07690">
    <property type="entry name" value="MFS_1"/>
    <property type="match status" value="1"/>
</dbReference>
<keyword evidence="6 9" id="KW-0812">Transmembrane</keyword>
<evidence type="ECO:0000256" key="9">
    <source>
        <dbReference type="HAMAP-Rule" id="MF_00517"/>
    </source>
</evidence>
<dbReference type="AlphaFoldDB" id="A0A4R2SN20"/>
<dbReference type="InterPro" id="IPR023495">
    <property type="entry name" value="Sugar_effux_transptr_put"/>
</dbReference>
<feature type="transmembrane region" description="Helical" evidence="9">
    <location>
        <begin position="276"/>
        <end position="294"/>
    </location>
</feature>
<dbReference type="CDD" id="cd17324">
    <property type="entry name" value="MFS_NepI_like"/>
    <property type="match status" value="1"/>
</dbReference>
<comment type="function">
    <text evidence="9">Involved in the efflux of sugars. The physiological role may be the reduction of the intracellular concentration of toxic sugars or sugar metabolites.</text>
</comment>
<evidence type="ECO:0000256" key="2">
    <source>
        <dbReference type="ARBA" id="ARBA00022448"/>
    </source>
</evidence>
<comment type="caution">
    <text evidence="11">The sequence shown here is derived from an EMBL/GenBank/DDBJ whole genome shotgun (WGS) entry which is preliminary data.</text>
</comment>
<evidence type="ECO:0000313" key="11">
    <source>
        <dbReference type="EMBL" id="TCP89771.1"/>
    </source>
</evidence>
<evidence type="ECO:0000313" key="12">
    <source>
        <dbReference type="Proteomes" id="UP000295763"/>
    </source>
</evidence>
<proteinExistence type="inferred from homology"/>
<dbReference type="OrthoDB" id="9788453at2"/>
<dbReference type="RefSeq" id="WP_131979606.1">
    <property type="nucleotide sequence ID" value="NZ_SLYB01000044.1"/>
</dbReference>
<feature type="transmembrane region" description="Helical" evidence="9">
    <location>
        <begin position="333"/>
        <end position="353"/>
    </location>
</feature>
<dbReference type="GO" id="GO:0015144">
    <property type="term" value="F:carbohydrate transmembrane transporter activity"/>
    <property type="evidence" value="ECO:0007669"/>
    <property type="project" value="UniProtKB-UniRule"/>
</dbReference>
<feature type="transmembrane region" description="Helical" evidence="9">
    <location>
        <begin position="166"/>
        <end position="188"/>
    </location>
</feature>
<feature type="transmembrane region" description="Helical" evidence="9">
    <location>
        <begin position="365"/>
        <end position="385"/>
    </location>
</feature>
<evidence type="ECO:0000256" key="7">
    <source>
        <dbReference type="ARBA" id="ARBA00022989"/>
    </source>
</evidence>
<feature type="transmembrane region" description="Helical" evidence="9">
    <location>
        <begin position="105"/>
        <end position="127"/>
    </location>
</feature>
<dbReference type="Gene3D" id="1.20.1250.20">
    <property type="entry name" value="MFS general substrate transporter like domains"/>
    <property type="match status" value="1"/>
</dbReference>
<organism evidence="11 12">
    <name type="scientific">Cricetibacter osteomyelitidis</name>
    <dbReference type="NCBI Taxonomy" id="1521931"/>
    <lineage>
        <taxon>Bacteria</taxon>
        <taxon>Pseudomonadati</taxon>
        <taxon>Pseudomonadota</taxon>
        <taxon>Gammaproteobacteria</taxon>
        <taxon>Pasteurellales</taxon>
        <taxon>Pasteurellaceae</taxon>
        <taxon>Cricetibacter</taxon>
    </lineage>
</organism>
<keyword evidence="4" id="KW-0997">Cell inner membrane</keyword>
<dbReference type="InterPro" id="IPR011701">
    <property type="entry name" value="MFS"/>
</dbReference>
<sequence>MLDHKMVNRIAFMRVIVFAFSAFIFNTTEFIPVAILSDIAQGFDMPVSQVGLMITVYAWIVSLMSLPFMLLTAKLERRSLLIKLFILFIASHILSAVAWNFWVLLLARAGVAMAHAIFWSITASLVVRVAPRDKKSQALGLLAMGTALAMVLGLPLGRIIGQLLGWRMTFGLIGIMAFVVMIFIFRLLPNLPAKNTGSLSSIPTLMKRPLLMGLYALTIVMVSAHFTAYSYVEPFAISVSKMTATQGTALLLVFGVSGVVASLLFNRFHRLGPNKFLMLMMLHLLVGLALLLPLSDNIVAMFLLIFVWGIGISGIGLVFQLRVLQYAPDATDVAMSIFSGIYNIGIGGGALIGNLVMHNLGITNVGYVGGGLAAVGIIMFLYIHFNYQKIK</sequence>
<keyword evidence="3 9" id="KW-1003">Cell membrane</keyword>
<feature type="transmembrane region" description="Helical" evidence="9">
    <location>
        <begin position="244"/>
        <end position="264"/>
    </location>
</feature>
<dbReference type="GO" id="GO:0005886">
    <property type="term" value="C:plasma membrane"/>
    <property type="evidence" value="ECO:0007669"/>
    <property type="project" value="UniProtKB-SubCell"/>
</dbReference>
<dbReference type="PANTHER" id="PTHR43124:SF4">
    <property type="entry name" value="SUGAR EFFLUX TRANSPORTER"/>
    <property type="match status" value="1"/>
</dbReference>
<dbReference type="InterPro" id="IPR036259">
    <property type="entry name" value="MFS_trans_sf"/>
</dbReference>
<feature type="transmembrane region" description="Helical" evidence="9">
    <location>
        <begin position="139"/>
        <end position="160"/>
    </location>
</feature>
<dbReference type="PANTHER" id="PTHR43124">
    <property type="entry name" value="PURINE EFFLUX PUMP PBUE"/>
    <property type="match status" value="1"/>
</dbReference>
<evidence type="ECO:0000256" key="4">
    <source>
        <dbReference type="ARBA" id="ARBA00022519"/>
    </source>
</evidence>
<evidence type="ECO:0000256" key="1">
    <source>
        <dbReference type="ARBA" id="ARBA00004651"/>
    </source>
</evidence>
<keyword evidence="7 9" id="KW-1133">Transmembrane helix</keyword>
<gene>
    <name evidence="9" type="primary">sotB</name>
    <name evidence="11" type="ORF">EDC44_14412</name>
</gene>
<name>A0A4R2SN20_9PAST</name>
<feature type="transmembrane region" description="Helical" evidence="9">
    <location>
        <begin position="12"/>
        <end position="36"/>
    </location>
</feature>
<reference evidence="11 12" key="1">
    <citation type="submission" date="2019-03" db="EMBL/GenBank/DDBJ databases">
        <title>Genomic Encyclopedia of Type Strains, Phase IV (KMG-IV): sequencing the most valuable type-strain genomes for metagenomic binning, comparative biology and taxonomic classification.</title>
        <authorList>
            <person name="Goeker M."/>
        </authorList>
    </citation>
    <scope>NUCLEOTIDE SEQUENCE [LARGE SCALE GENOMIC DNA]</scope>
    <source>
        <strain evidence="11 12">DSM 28404</strain>
    </source>
</reference>
<evidence type="ECO:0000256" key="8">
    <source>
        <dbReference type="ARBA" id="ARBA00023136"/>
    </source>
</evidence>
<feature type="transmembrane region" description="Helical" evidence="9">
    <location>
        <begin position="300"/>
        <end position="321"/>
    </location>
</feature>
<keyword evidence="12" id="KW-1185">Reference proteome</keyword>
<comment type="similarity">
    <text evidence="9">Belongs to the major facilitator superfamily. SotB (TC 2.A.1.2) family.</text>
</comment>
<evidence type="ECO:0000256" key="6">
    <source>
        <dbReference type="ARBA" id="ARBA00022692"/>
    </source>
</evidence>
<feature type="transmembrane region" description="Helical" evidence="9">
    <location>
        <begin position="80"/>
        <end position="99"/>
    </location>
</feature>
<feature type="domain" description="Major facilitator superfamily (MFS) profile" evidence="10">
    <location>
        <begin position="14"/>
        <end position="388"/>
    </location>
</feature>
<accession>A0A4R2SN20</accession>
<dbReference type="EMBL" id="SLYB01000044">
    <property type="protein sequence ID" value="TCP89771.1"/>
    <property type="molecule type" value="Genomic_DNA"/>
</dbReference>
<evidence type="ECO:0000256" key="3">
    <source>
        <dbReference type="ARBA" id="ARBA00022475"/>
    </source>
</evidence>
<keyword evidence="5 9" id="KW-0762">Sugar transport</keyword>
<dbReference type="PROSITE" id="PS50850">
    <property type="entry name" value="MFS"/>
    <property type="match status" value="1"/>
</dbReference>